<organism evidence="2">
    <name type="scientific">Caenorhabditis remanei</name>
    <name type="common">Caenorhabditis vulgaris</name>
    <dbReference type="NCBI Taxonomy" id="31234"/>
    <lineage>
        <taxon>Eukaryota</taxon>
        <taxon>Metazoa</taxon>
        <taxon>Ecdysozoa</taxon>
        <taxon>Nematoda</taxon>
        <taxon>Chromadorea</taxon>
        <taxon>Rhabditida</taxon>
        <taxon>Rhabditina</taxon>
        <taxon>Rhabditomorpha</taxon>
        <taxon>Rhabditoidea</taxon>
        <taxon>Rhabditidae</taxon>
        <taxon>Peloderinae</taxon>
        <taxon>Caenorhabditis</taxon>
    </lineage>
</organism>
<gene>
    <name evidence="1" type="ORF">CRE_00012</name>
</gene>
<accession>E3LCA9</accession>
<dbReference type="HOGENOM" id="CLU_2592042_0_0_1"/>
<evidence type="ECO:0000313" key="2">
    <source>
        <dbReference type="Proteomes" id="UP000008281"/>
    </source>
</evidence>
<protein>
    <submittedName>
        <fullName evidence="1">Uncharacterized protein</fullName>
    </submittedName>
</protein>
<dbReference type="OrthoDB" id="10450269at2759"/>
<dbReference type="Proteomes" id="UP000008281">
    <property type="component" value="Unassembled WGS sequence"/>
</dbReference>
<dbReference type="eggNOG" id="KOG3634">
    <property type="taxonomic scope" value="Eukaryota"/>
</dbReference>
<sequence>MSFRVTTPIQTDVFYDWLTSFSEIAPQRLNTISARDDIHAYLNSPDRCPRYIEKEPTISTSQPAFTPRRLSIPTAFLKQG</sequence>
<name>E3LCA9_CAERE</name>
<proteinExistence type="predicted"/>
<dbReference type="InParanoid" id="E3LCA9"/>
<reference evidence="1" key="1">
    <citation type="submission" date="2007-07" db="EMBL/GenBank/DDBJ databases">
        <title>PCAP assembly of the Caenorhabditis remanei genome.</title>
        <authorList>
            <consortium name="The Caenorhabditis remanei Sequencing Consortium"/>
            <person name="Wilson R.K."/>
        </authorList>
    </citation>
    <scope>NUCLEOTIDE SEQUENCE [LARGE SCALE GENOMIC DNA]</scope>
    <source>
        <strain evidence="1">PB4641</strain>
    </source>
</reference>
<dbReference type="EMBL" id="DS268407">
    <property type="protein sequence ID" value="EFO82468.1"/>
    <property type="molecule type" value="Genomic_DNA"/>
</dbReference>
<evidence type="ECO:0000313" key="1">
    <source>
        <dbReference type="EMBL" id="EFO82468.1"/>
    </source>
</evidence>
<dbReference type="AlphaFoldDB" id="E3LCA9"/>
<keyword evidence="2" id="KW-1185">Reference proteome</keyword>